<accession>A0ABN8HXV2</accession>
<evidence type="ECO:0000313" key="3">
    <source>
        <dbReference type="Proteomes" id="UP000837857"/>
    </source>
</evidence>
<feature type="compositionally biased region" description="Polar residues" evidence="1">
    <location>
        <begin position="1"/>
        <end position="10"/>
    </location>
</feature>
<gene>
    <name evidence="2" type="ORF">IPOD504_LOCUS2975</name>
</gene>
<proteinExistence type="predicted"/>
<feature type="region of interest" description="Disordered" evidence="1">
    <location>
        <begin position="107"/>
        <end position="135"/>
    </location>
</feature>
<protein>
    <submittedName>
        <fullName evidence="2">Uncharacterized protein</fullName>
    </submittedName>
</protein>
<name>A0ABN8HXV2_9NEOP</name>
<dbReference type="EMBL" id="OW152825">
    <property type="protein sequence ID" value="CAH2041192.1"/>
    <property type="molecule type" value="Genomic_DNA"/>
</dbReference>
<feature type="region of interest" description="Disordered" evidence="1">
    <location>
        <begin position="1"/>
        <end position="49"/>
    </location>
</feature>
<dbReference type="Proteomes" id="UP000837857">
    <property type="component" value="Chromosome 13"/>
</dbReference>
<evidence type="ECO:0000256" key="1">
    <source>
        <dbReference type="SAM" id="MobiDB-lite"/>
    </source>
</evidence>
<sequence length="135" mass="14846">MRRGNTSPHSTAAPAIDRRRRGYTSPSSPIPLTLQPYQKRGAGPVESSHTSFEVARAPINSSDESSPILAYSHAYRRPIDISLVSEERRVLASCCSPDEGVTIARRRRNAQVTTTPCSRHNPPPPTLPLPYSERA</sequence>
<keyword evidence="3" id="KW-1185">Reference proteome</keyword>
<feature type="non-terminal residue" evidence="2">
    <location>
        <position position="1"/>
    </location>
</feature>
<reference evidence="2" key="1">
    <citation type="submission" date="2022-03" db="EMBL/GenBank/DDBJ databases">
        <authorList>
            <person name="Martin H S."/>
        </authorList>
    </citation>
    <scope>NUCLEOTIDE SEQUENCE</scope>
</reference>
<organism evidence="2 3">
    <name type="scientific">Iphiclides podalirius</name>
    <name type="common">scarce swallowtail</name>
    <dbReference type="NCBI Taxonomy" id="110791"/>
    <lineage>
        <taxon>Eukaryota</taxon>
        <taxon>Metazoa</taxon>
        <taxon>Ecdysozoa</taxon>
        <taxon>Arthropoda</taxon>
        <taxon>Hexapoda</taxon>
        <taxon>Insecta</taxon>
        <taxon>Pterygota</taxon>
        <taxon>Neoptera</taxon>
        <taxon>Endopterygota</taxon>
        <taxon>Lepidoptera</taxon>
        <taxon>Glossata</taxon>
        <taxon>Ditrysia</taxon>
        <taxon>Papilionoidea</taxon>
        <taxon>Papilionidae</taxon>
        <taxon>Papilioninae</taxon>
        <taxon>Iphiclides</taxon>
    </lineage>
</organism>
<evidence type="ECO:0000313" key="2">
    <source>
        <dbReference type="EMBL" id="CAH2041192.1"/>
    </source>
</evidence>